<organism evidence="2 3">
    <name type="scientific">Gomphillus americanus</name>
    <dbReference type="NCBI Taxonomy" id="1940652"/>
    <lineage>
        <taxon>Eukaryota</taxon>
        <taxon>Fungi</taxon>
        <taxon>Dikarya</taxon>
        <taxon>Ascomycota</taxon>
        <taxon>Pezizomycotina</taxon>
        <taxon>Lecanoromycetes</taxon>
        <taxon>OSLEUM clade</taxon>
        <taxon>Ostropomycetidae</taxon>
        <taxon>Ostropales</taxon>
        <taxon>Graphidaceae</taxon>
        <taxon>Gomphilloideae</taxon>
        <taxon>Gomphillus</taxon>
    </lineage>
</organism>
<evidence type="ECO:0000256" key="1">
    <source>
        <dbReference type="SAM" id="MobiDB-lite"/>
    </source>
</evidence>
<feature type="region of interest" description="Disordered" evidence="1">
    <location>
        <begin position="156"/>
        <end position="189"/>
    </location>
</feature>
<feature type="region of interest" description="Disordered" evidence="1">
    <location>
        <begin position="384"/>
        <end position="404"/>
    </location>
</feature>
<feature type="compositionally biased region" description="Polar residues" evidence="1">
    <location>
        <begin position="156"/>
        <end position="170"/>
    </location>
</feature>
<name>A0A8H3I807_9LECA</name>
<proteinExistence type="predicted"/>
<keyword evidence="3" id="KW-1185">Reference proteome</keyword>
<gene>
    <name evidence="2" type="ORF">GOMPHAMPRED_001489</name>
</gene>
<evidence type="ECO:0000313" key="2">
    <source>
        <dbReference type="EMBL" id="CAF9918322.1"/>
    </source>
</evidence>
<feature type="compositionally biased region" description="Polar residues" evidence="1">
    <location>
        <begin position="543"/>
        <end position="552"/>
    </location>
</feature>
<feature type="region of interest" description="Disordered" evidence="1">
    <location>
        <begin position="523"/>
        <end position="552"/>
    </location>
</feature>
<sequence length="784" mass="87954">MPNPARRYHDKLLFATVHTLYPTKSVPHDLRRRLQRSFTSSTIQQDLPESEPQIAIRRRVLVRSYISGNQQSPDSHTASKEQQIAIRRGVLIRKYKSDGQQSLDLHTTIKEPQVAAYRYVSGTRQSPYPIVRTFLSDSPQPLGLHTTAEALDSVSTSSRQSGEIQAQRGQVSRDGAWARRAKTSPKGIKQRGAQIPFPILRYGVSSNGRRNVSTGTRRKFRKIGWNTPWESGTSNVSTGAEHLTPVDPSKEMADLARFDLKRHDQAITERFLGVKRVTKHEIVGNALRVAREYMPLKPDHAIQKKKFDLQKIDTQSQDTNRSAHHQEDVVAWNHDTKSSDHHANGVDRLQEDEAPVVRPFDLLDAIGSELQIYAIDNFVDPALGGNGDSKHDGAHDGEENEEARSKELLNIDWNDLPLSPLMDQRLIDARTKFRRIKPSRGNAPGYDEQRGLELSNDYLATMLASPVRACRLSFARLPSDFLLATQTIQHPETGQVWELPQGLDPQDTTMDLPSDTLISPDIPGPQLASEAEVQPISHLESARNPSSTSEKQNVLLQANNSSVSNKVASYMLSSQAAVQMVSELVPTQYARTIPARWRSKLGFKLASQIHWRKDMPDFIHALMQRQITDQLRVLNPLHGGKIVQACVTLDESGRPVIKQLPNLKEHAIVYFGQQDHSVTQDTSFYSIANAIADGQAAKVKVLDNLLTPWRSVEVYSHLVTIQKEDGESVLVFDMTRLLGPKFAQSLLAAGYDQPAYLIDNNPESRILRTRLWSLAHFLEQKGIA</sequence>
<dbReference type="EMBL" id="CAJPDQ010000013">
    <property type="protein sequence ID" value="CAF9918322.1"/>
    <property type="molecule type" value="Genomic_DNA"/>
</dbReference>
<evidence type="ECO:0000313" key="3">
    <source>
        <dbReference type="Proteomes" id="UP000664169"/>
    </source>
</evidence>
<protein>
    <submittedName>
        <fullName evidence="2">Uncharacterized protein</fullName>
    </submittedName>
</protein>
<accession>A0A8H3I807</accession>
<feature type="compositionally biased region" description="Basic and acidic residues" evidence="1">
    <location>
        <begin position="388"/>
        <end position="404"/>
    </location>
</feature>
<dbReference type="AlphaFoldDB" id="A0A8H3I807"/>
<dbReference type="Proteomes" id="UP000664169">
    <property type="component" value="Unassembled WGS sequence"/>
</dbReference>
<reference evidence="2" key="1">
    <citation type="submission" date="2021-03" db="EMBL/GenBank/DDBJ databases">
        <authorList>
            <person name="Tagirdzhanova G."/>
        </authorList>
    </citation>
    <scope>NUCLEOTIDE SEQUENCE</scope>
</reference>
<comment type="caution">
    <text evidence="2">The sequence shown here is derived from an EMBL/GenBank/DDBJ whole genome shotgun (WGS) entry which is preliminary data.</text>
</comment>
<dbReference type="OrthoDB" id="3363286at2759"/>